<proteinExistence type="predicted"/>
<gene>
    <name evidence="2" type="ORF">T552_02826</name>
</gene>
<dbReference type="AlphaFoldDB" id="A0A0W4ZDD0"/>
<protein>
    <submittedName>
        <fullName evidence="2">Uncharacterized protein</fullName>
    </submittedName>
</protein>
<dbReference type="OrthoDB" id="5402295at2759"/>
<feature type="compositionally biased region" description="Polar residues" evidence="1">
    <location>
        <begin position="75"/>
        <end position="106"/>
    </location>
</feature>
<dbReference type="RefSeq" id="XP_018224789.1">
    <property type="nucleotide sequence ID" value="XM_018371355.1"/>
</dbReference>
<dbReference type="VEuPathDB" id="FungiDB:T552_02826"/>
<dbReference type="EMBL" id="LFVZ01000013">
    <property type="protein sequence ID" value="KTW26341.1"/>
    <property type="molecule type" value="Genomic_DNA"/>
</dbReference>
<accession>A0A0W4ZDD0</accession>
<reference evidence="3" key="1">
    <citation type="journal article" date="2016" name="Nat. Commun.">
        <title>Genome analysis of three Pneumocystis species reveals adaptation mechanisms to life exclusively in mammalian hosts.</title>
        <authorList>
            <person name="Ma L."/>
            <person name="Chen Z."/>
            <person name="Huang D.W."/>
            <person name="Kutty G."/>
            <person name="Ishihara M."/>
            <person name="Wang H."/>
            <person name="Abouelleil A."/>
            <person name="Bishop L."/>
            <person name="Davey E."/>
            <person name="Deng R."/>
            <person name="Deng X."/>
            <person name="Fan L."/>
            <person name="Fantoni G."/>
            <person name="Fitzgerald M."/>
            <person name="Gogineni E."/>
            <person name="Goldberg J.M."/>
            <person name="Handley G."/>
            <person name="Hu X."/>
            <person name="Huber C."/>
            <person name="Jiao X."/>
            <person name="Jones K."/>
            <person name="Levin J.Z."/>
            <person name="Liu Y."/>
            <person name="Macdonald P."/>
            <person name="Melnikov A."/>
            <person name="Raley C."/>
            <person name="Sassi M."/>
            <person name="Sherman B.T."/>
            <person name="Song X."/>
            <person name="Sykes S."/>
            <person name="Tran B."/>
            <person name="Walsh L."/>
            <person name="Xia Y."/>
            <person name="Yang J."/>
            <person name="Young S."/>
            <person name="Zeng Q."/>
            <person name="Zheng X."/>
            <person name="Stephens R."/>
            <person name="Nusbaum C."/>
            <person name="Birren B.W."/>
            <person name="Azadi P."/>
            <person name="Lempicki R.A."/>
            <person name="Cuomo C.A."/>
            <person name="Kovacs J.A."/>
        </authorList>
    </citation>
    <scope>NUCLEOTIDE SEQUENCE [LARGE SCALE GENOMIC DNA]</scope>
    <source>
        <strain evidence="3">B80</strain>
    </source>
</reference>
<organism evidence="2 3">
    <name type="scientific">Pneumocystis carinii (strain B80)</name>
    <name type="common">Rat pneumocystis pneumonia agent</name>
    <name type="synonym">Pneumocystis carinii f. sp. carinii</name>
    <dbReference type="NCBI Taxonomy" id="1408658"/>
    <lineage>
        <taxon>Eukaryota</taxon>
        <taxon>Fungi</taxon>
        <taxon>Dikarya</taxon>
        <taxon>Ascomycota</taxon>
        <taxon>Taphrinomycotina</taxon>
        <taxon>Pneumocystomycetes</taxon>
        <taxon>Pneumocystaceae</taxon>
        <taxon>Pneumocystis</taxon>
    </lineage>
</organism>
<dbReference type="Proteomes" id="UP000054454">
    <property type="component" value="Unassembled WGS sequence"/>
</dbReference>
<keyword evidence="3" id="KW-1185">Reference proteome</keyword>
<dbReference type="GeneID" id="28937558"/>
<sequence length="118" mass="12301">MDVISETKCSIPGCIVSLLTFILPSSFSISHKSESAVKTVGETINEVAEQLPGIVSGLTSCLSLHAQGNLDPDSGNESSGSSTQENSQGSSDANNNEGVQESTPKPNNRKLFQGCVVM</sequence>
<comment type="caution">
    <text evidence="2">The sequence shown here is derived from an EMBL/GenBank/DDBJ whole genome shotgun (WGS) entry which is preliminary data.</text>
</comment>
<evidence type="ECO:0000256" key="1">
    <source>
        <dbReference type="SAM" id="MobiDB-lite"/>
    </source>
</evidence>
<evidence type="ECO:0000313" key="2">
    <source>
        <dbReference type="EMBL" id="KTW26341.1"/>
    </source>
</evidence>
<evidence type="ECO:0000313" key="3">
    <source>
        <dbReference type="Proteomes" id="UP000054454"/>
    </source>
</evidence>
<name>A0A0W4ZDD0_PNEC8</name>
<feature type="region of interest" description="Disordered" evidence="1">
    <location>
        <begin position="66"/>
        <end position="118"/>
    </location>
</feature>